<feature type="transmembrane region" description="Helical" evidence="6">
    <location>
        <begin position="98"/>
        <end position="121"/>
    </location>
</feature>
<dbReference type="Proteomes" id="UP000534286">
    <property type="component" value="Unassembled WGS sequence"/>
</dbReference>
<dbReference type="RefSeq" id="WP_184759752.1">
    <property type="nucleotide sequence ID" value="NZ_BAABEK010000076.1"/>
</dbReference>
<reference evidence="7 8" key="1">
    <citation type="submission" date="2020-08" db="EMBL/GenBank/DDBJ databases">
        <title>Sequencing the genomes of 1000 actinobacteria strains.</title>
        <authorList>
            <person name="Klenk H.-P."/>
        </authorList>
    </citation>
    <scope>NUCLEOTIDE SEQUENCE [LARGE SCALE GENOMIC DNA]</scope>
    <source>
        <strain evidence="7 8">DSM 43023</strain>
    </source>
</reference>
<comment type="subcellular location">
    <subcellularLocation>
        <location evidence="1">Membrane</location>
        <topology evidence="1">Multi-pass membrane protein</topology>
    </subcellularLocation>
</comment>
<comment type="caution">
    <text evidence="7">The sequence shown here is derived from an EMBL/GenBank/DDBJ whole genome shotgun (WGS) entry which is preliminary data.</text>
</comment>
<feature type="transmembrane region" description="Helical" evidence="6">
    <location>
        <begin position="141"/>
        <end position="169"/>
    </location>
</feature>
<feature type="transmembrane region" description="Helical" evidence="6">
    <location>
        <begin position="190"/>
        <end position="212"/>
    </location>
</feature>
<keyword evidence="3 6" id="KW-0812">Transmembrane</keyword>
<dbReference type="AlphaFoldDB" id="A0A7W7S4P7"/>
<proteinExistence type="predicted"/>
<accession>A0A7W7S4P7</accession>
<keyword evidence="8" id="KW-1185">Reference proteome</keyword>
<dbReference type="GO" id="GO:0035435">
    <property type="term" value="P:phosphate ion transmembrane transport"/>
    <property type="evidence" value="ECO:0007669"/>
    <property type="project" value="TreeGrafter"/>
</dbReference>
<evidence type="ECO:0000256" key="5">
    <source>
        <dbReference type="ARBA" id="ARBA00023136"/>
    </source>
</evidence>
<keyword evidence="5 6" id="KW-0472">Membrane</keyword>
<evidence type="ECO:0000256" key="4">
    <source>
        <dbReference type="ARBA" id="ARBA00022989"/>
    </source>
</evidence>
<dbReference type="InterPro" id="IPR001204">
    <property type="entry name" value="Phos_transporter"/>
</dbReference>
<gene>
    <name evidence="7" type="ORF">FHR32_008241</name>
</gene>
<evidence type="ECO:0000313" key="8">
    <source>
        <dbReference type="Proteomes" id="UP000534286"/>
    </source>
</evidence>
<dbReference type="GO" id="GO:0016020">
    <property type="term" value="C:membrane"/>
    <property type="evidence" value="ECO:0007669"/>
    <property type="project" value="UniProtKB-SubCell"/>
</dbReference>
<dbReference type="PANTHER" id="PTHR11101">
    <property type="entry name" value="PHOSPHATE TRANSPORTER"/>
    <property type="match status" value="1"/>
</dbReference>
<evidence type="ECO:0000256" key="6">
    <source>
        <dbReference type="SAM" id="Phobius"/>
    </source>
</evidence>
<dbReference type="PANTHER" id="PTHR11101:SF80">
    <property type="entry name" value="PHOSPHATE TRANSPORTER"/>
    <property type="match status" value="1"/>
</dbReference>
<evidence type="ECO:0000313" key="7">
    <source>
        <dbReference type="EMBL" id="MBB4943840.1"/>
    </source>
</evidence>
<sequence length="213" mass="21275">MVVTAVFAVFTGFNDAGAQVGLGTRARGLPPLVALVAGAACRLVRGLPHVGTAGVRLRWLHTAAFSAGCVAYGANDGQKVLAVYFATRDGAFHGAADLAPVLVLLGGCFLVGGLAGLPKLAAGLGGTLTPTRTDTLVATEFTGAGVVLGTAALGAPVSMTQSLAGALIGTGLARGARRVRWRGVLALGRAWLLTLPLAYGLAALTHAAIGVLR</sequence>
<organism evidence="7 8">
    <name type="scientific">Streptosporangium album</name>
    <dbReference type="NCBI Taxonomy" id="47479"/>
    <lineage>
        <taxon>Bacteria</taxon>
        <taxon>Bacillati</taxon>
        <taxon>Actinomycetota</taxon>
        <taxon>Actinomycetes</taxon>
        <taxon>Streptosporangiales</taxon>
        <taxon>Streptosporangiaceae</taxon>
        <taxon>Streptosporangium</taxon>
    </lineage>
</organism>
<dbReference type="GO" id="GO:0005315">
    <property type="term" value="F:phosphate transmembrane transporter activity"/>
    <property type="evidence" value="ECO:0007669"/>
    <property type="project" value="InterPro"/>
</dbReference>
<evidence type="ECO:0000256" key="2">
    <source>
        <dbReference type="ARBA" id="ARBA00022448"/>
    </source>
</evidence>
<dbReference type="EMBL" id="JACHJU010000006">
    <property type="protein sequence ID" value="MBB4943840.1"/>
    <property type="molecule type" value="Genomic_DNA"/>
</dbReference>
<evidence type="ECO:0000256" key="1">
    <source>
        <dbReference type="ARBA" id="ARBA00004141"/>
    </source>
</evidence>
<name>A0A7W7S4P7_9ACTN</name>
<keyword evidence="2" id="KW-0813">Transport</keyword>
<evidence type="ECO:0000256" key="3">
    <source>
        <dbReference type="ARBA" id="ARBA00022692"/>
    </source>
</evidence>
<dbReference type="Pfam" id="PF01384">
    <property type="entry name" value="PHO4"/>
    <property type="match status" value="1"/>
</dbReference>
<protein>
    <submittedName>
        <fullName evidence="7">Phosphate/sulfate permease</fullName>
    </submittedName>
</protein>
<keyword evidence="4 6" id="KW-1133">Transmembrane helix</keyword>